<dbReference type="PROSITE" id="PS50932">
    <property type="entry name" value="HTH_LACI_2"/>
    <property type="match status" value="1"/>
</dbReference>
<keyword evidence="2 6" id="KW-0238">DNA-binding</keyword>
<organism evidence="6 7">
    <name type="scientific">Metabacillus herbersteinensis</name>
    <dbReference type="NCBI Taxonomy" id="283816"/>
    <lineage>
        <taxon>Bacteria</taxon>
        <taxon>Bacillati</taxon>
        <taxon>Bacillota</taxon>
        <taxon>Bacilli</taxon>
        <taxon>Bacillales</taxon>
        <taxon>Bacillaceae</taxon>
        <taxon>Metabacillus</taxon>
    </lineage>
</organism>
<sequence length="353" mass="39550">MVLREKRLIKMKVTISDVAKMAGVSKSTVSRIMNGNLEQNTEGTIQRVLKVIDELDYKPNALARSLKSTKTNVIGIILSKLQNQFWSSVLEGVEDTCRNSGYNLMICNSNEEAQLEEDHIRSFQMHQLDGLIINPTLKNPHLYKKLSEDQFPFIAINRKMYDLDVHMVTVNNINGAKVAIQHLIDSGKTRISIFLYPPDGISPRLERLEGYKQALQSNGLKVSQSLIQIVGEGKGEVEDAVKKLLHSSDRPDAIFSTNNMMTLEILEGIKNQQLKVPEDITLVGYDETIWAKHLNPPLTTVNQPAYEMGSLAAKKLIHLIEAKGVESEIPKVVSLEPSLIIRESCGSKLQHKN</sequence>
<comment type="caution">
    <text evidence="6">The sequence shown here is derived from an EMBL/GenBank/DDBJ whole genome shotgun (WGS) entry which is preliminary data.</text>
</comment>
<dbReference type="PANTHER" id="PTHR30146:SF109">
    <property type="entry name" value="HTH-TYPE TRANSCRIPTIONAL REGULATOR GALS"/>
    <property type="match status" value="1"/>
</dbReference>
<evidence type="ECO:0000256" key="2">
    <source>
        <dbReference type="ARBA" id="ARBA00023125"/>
    </source>
</evidence>
<feature type="domain" description="HTH cro/C1-type" evidence="5">
    <location>
        <begin position="3"/>
        <end position="55"/>
    </location>
</feature>
<dbReference type="PRINTS" id="PR00036">
    <property type="entry name" value="HTHLACI"/>
</dbReference>
<keyword evidence="7" id="KW-1185">Reference proteome</keyword>
<dbReference type="CDD" id="cd19977">
    <property type="entry name" value="PBP1_EndR-like"/>
    <property type="match status" value="1"/>
</dbReference>
<dbReference type="EMBL" id="JBHLVO010000011">
    <property type="protein sequence ID" value="MFC0272636.1"/>
    <property type="molecule type" value="Genomic_DNA"/>
</dbReference>
<dbReference type="RefSeq" id="WP_378935193.1">
    <property type="nucleotide sequence ID" value="NZ_JBHLVO010000011.1"/>
</dbReference>
<dbReference type="InterPro" id="IPR001387">
    <property type="entry name" value="Cro/C1-type_HTH"/>
</dbReference>
<accession>A0ABV6GG47</accession>
<dbReference type="PROSITE" id="PS50943">
    <property type="entry name" value="HTH_CROC1"/>
    <property type="match status" value="1"/>
</dbReference>
<dbReference type="SMART" id="SM00354">
    <property type="entry name" value="HTH_LACI"/>
    <property type="match status" value="1"/>
</dbReference>
<dbReference type="SUPFAM" id="SSF47413">
    <property type="entry name" value="lambda repressor-like DNA-binding domains"/>
    <property type="match status" value="1"/>
</dbReference>
<proteinExistence type="predicted"/>
<dbReference type="InterPro" id="IPR000843">
    <property type="entry name" value="HTH_LacI"/>
</dbReference>
<dbReference type="PROSITE" id="PS00356">
    <property type="entry name" value="HTH_LACI_1"/>
    <property type="match status" value="1"/>
</dbReference>
<gene>
    <name evidence="6" type="ORF">ACFFIX_14465</name>
</gene>
<dbReference type="SMART" id="SM00530">
    <property type="entry name" value="HTH_XRE"/>
    <property type="match status" value="1"/>
</dbReference>
<dbReference type="InterPro" id="IPR028082">
    <property type="entry name" value="Peripla_BP_I"/>
</dbReference>
<dbReference type="Proteomes" id="UP001589854">
    <property type="component" value="Unassembled WGS sequence"/>
</dbReference>
<dbReference type="Gene3D" id="1.10.260.40">
    <property type="entry name" value="lambda repressor-like DNA-binding domains"/>
    <property type="match status" value="1"/>
</dbReference>
<dbReference type="Pfam" id="PF00356">
    <property type="entry name" value="LacI"/>
    <property type="match status" value="1"/>
</dbReference>
<dbReference type="Gene3D" id="3.40.50.2300">
    <property type="match status" value="2"/>
</dbReference>
<protein>
    <submittedName>
        <fullName evidence="6">LacI family DNA-binding transcriptional regulator</fullName>
    </submittedName>
</protein>
<dbReference type="InterPro" id="IPR010982">
    <property type="entry name" value="Lambda_DNA-bd_dom_sf"/>
</dbReference>
<keyword evidence="3" id="KW-0804">Transcription</keyword>
<name>A0ABV6GG47_9BACI</name>
<feature type="domain" description="HTH lacI-type" evidence="4">
    <location>
        <begin position="13"/>
        <end position="68"/>
    </location>
</feature>
<dbReference type="InterPro" id="IPR046335">
    <property type="entry name" value="LacI/GalR-like_sensor"/>
</dbReference>
<evidence type="ECO:0000256" key="3">
    <source>
        <dbReference type="ARBA" id="ARBA00023163"/>
    </source>
</evidence>
<evidence type="ECO:0000259" key="4">
    <source>
        <dbReference type="PROSITE" id="PS50932"/>
    </source>
</evidence>
<dbReference type="CDD" id="cd01392">
    <property type="entry name" value="HTH_LacI"/>
    <property type="match status" value="1"/>
</dbReference>
<reference evidence="6 7" key="1">
    <citation type="submission" date="2024-09" db="EMBL/GenBank/DDBJ databases">
        <authorList>
            <person name="Sun Q."/>
            <person name="Mori K."/>
        </authorList>
    </citation>
    <scope>NUCLEOTIDE SEQUENCE [LARGE SCALE GENOMIC DNA]</scope>
    <source>
        <strain evidence="6 7">CCM 7228</strain>
    </source>
</reference>
<dbReference type="PANTHER" id="PTHR30146">
    <property type="entry name" value="LACI-RELATED TRANSCRIPTIONAL REPRESSOR"/>
    <property type="match status" value="1"/>
</dbReference>
<evidence type="ECO:0000313" key="6">
    <source>
        <dbReference type="EMBL" id="MFC0272636.1"/>
    </source>
</evidence>
<evidence type="ECO:0000259" key="5">
    <source>
        <dbReference type="PROSITE" id="PS50943"/>
    </source>
</evidence>
<dbReference type="GO" id="GO:0003677">
    <property type="term" value="F:DNA binding"/>
    <property type="evidence" value="ECO:0007669"/>
    <property type="project" value="UniProtKB-KW"/>
</dbReference>
<keyword evidence="1" id="KW-0805">Transcription regulation</keyword>
<dbReference type="SUPFAM" id="SSF53822">
    <property type="entry name" value="Periplasmic binding protein-like I"/>
    <property type="match status" value="1"/>
</dbReference>
<dbReference type="Pfam" id="PF13377">
    <property type="entry name" value="Peripla_BP_3"/>
    <property type="match status" value="1"/>
</dbReference>
<evidence type="ECO:0000256" key="1">
    <source>
        <dbReference type="ARBA" id="ARBA00023015"/>
    </source>
</evidence>
<evidence type="ECO:0000313" key="7">
    <source>
        <dbReference type="Proteomes" id="UP001589854"/>
    </source>
</evidence>